<proteinExistence type="predicted"/>
<evidence type="ECO:0000313" key="3">
    <source>
        <dbReference type="Proteomes" id="UP000638732"/>
    </source>
</evidence>
<dbReference type="AlphaFoldDB" id="A0A965ZHA3"/>
<comment type="caution">
    <text evidence="2">The sequence shown here is derived from an EMBL/GenBank/DDBJ whole genome shotgun (WGS) entry which is preliminary data.</text>
</comment>
<keyword evidence="2" id="KW-0413">Isomerase</keyword>
<dbReference type="SUPFAM" id="SSF54427">
    <property type="entry name" value="NTF2-like"/>
    <property type="match status" value="1"/>
</dbReference>
<dbReference type="Gene3D" id="3.10.450.50">
    <property type="match status" value="1"/>
</dbReference>
<evidence type="ECO:0000313" key="2">
    <source>
        <dbReference type="EMBL" id="NCD70700.1"/>
    </source>
</evidence>
<evidence type="ECO:0000259" key="1">
    <source>
        <dbReference type="Pfam" id="PF12680"/>
    </source>
</evidence>
<protein>
    <submittedName>
        <fullName evidence="2">Isomerase</fullName>
    </submittedName>
</protein>
<sequence length="114" mass="13374">MITSVEEMIEKYVSSWNEQGLEQYKAAFATCWAEDATYTDPDYDLKGVNAIAELAQFSLERIPSRTFSVLTKPEYHHHVGRYNWQVHLPEGTKDGFDYFEFNDDFKITRIVSFF</sequence>
<dbReference type="GO" id="GO:0016853">
    <property type="term" value="F:isomerase activity"/>
    <property type="evidence" value="ECO:0007669"/>
    <property type="project" value="UniProtKB-KW"/>
</dbReference>
<dbReference type="InterPro" id="IPR037401">
    <property type="entry name" value="SnoaL-like"/>
</dbReference>
<dbReference type="Proteomes" id="UP000638732">
    <property type="component" value="Unassembled WGS sequence"/>
</dbReference>
<dbReference type="EMBL" id="WWEO01000043">
    <property type="protein sequence ID" value="NCD70700.1"/>
    <property type="molecule type" value="Genomic_DNA"/>
</dbReference>
<gene>
    <name evidence="2" type="ORF">GSY63_15130</name>
</gene>
<organism evidence="2 3">
    <name type="scientific">Mucilaginibacter agri</name>
    <dbReference type="NCBI Taxonomy" id="2695265"/>
    <lineage>
        <taxon>Bacteria</taxon>
        <taxon>Pseudomonadati</taxon>
        <taxon>Bacteroidota</taxon>
        <taxon>Sphingobacteriia</taxon>
        <taxon>Sphingobacteriales</taxon>
        <taxon>Sphingobacteriaceae</taxon>
        <taxon>Mucilaginibacter</taxon>
    </lineage>
</organism>
<reference evidence="2" key="1">
    <citation type="submission" date="2020-01" db="EMBL/GenBank/DDBJ databases">
        <authorList>
            <person name="Seo Y.L."/>
        </authorList>
    </citation>
    <scope>NUCLEOTIDE SEQUENCE</scope>
    <source>
        <strain evidence="2">R11</strain>
    </source>
</reference>
<reference evidence="2" key="2">
    <citation type="submission" date="2020-10" db="EMBL/GenBank/DDBJ databases">
        <title>Mucilaginibacter sp. nov., isolated from soil.</title>
        <authorList>
            <person name="Jeon C.O."/>
        </authorList>
    </citation>
    <scope>NUCLEOTIDE SEQUENCE</scope>
    <source>
        <strain evidence="2">R11</strain>
    </source>
</reference>
<feature type="domain" description="SnoaL-like" evidence="1">
    <location>
        <begin position="9"/>
        <end position="109"/>
    </location>
</feature>
<dbReference type="RefSeq" id="WP_166586658.1">
    <property type="nucleotide sequence ID" value="NZ_WWEO01000043.1"/>
</dbReference>
<name>A0A965ZHA3_9SPHI</name>
<dbReference type="Pfam" id="PF12680">
    <property type="entry name" value="SnoaL_2"/>
    <property type="match status" value="1"/>
</dbReference>
<keyword evidence="3" id="KW-1185">Reference proteome</keyword>
<dbReference type="InterPro" id="IPR032710">
    <property type="entry name" value="NTF2-like_dom_sf"/>
</dbReference>
<accession>A0A965ZHA3</accession>